<evidence type="ECO:0000259" key="2">
    <source>
        <dbReference type="Pfam" id="PF26434"/>
    </source>
</evidence>
<comment type="caution">
    <text evidence="3">The sequence shown here is derived from an EMBL/GenBank/DDBJ whole genome shotgun (WGS) entry which is preliminary data.</text>
</comment>
<evidence type="ECO:0000313" key="3">
    <source>
        <dbReference type="EMBL" id="KAK3055016.1"/>
    </source>
</evidence>
<feature type="compositionally biased region" description="Basic and acidic residues" evidence="1">
    <location>
        <begin position="40"/>
        <end position="61"/>
    </location>
</feature>
<evidence type="ECO:0000313" key="4">
    <source>
        <dbReference type="Proteomes" id="UP001271007"/>
    </source>
</evidence>
<feature type="compositionally biased region" description="Basic and acidic residues" evidence="1">
    <location>
        <begin position="504"/>
        <end position="524"/>
    </location>
</feature>
<gene>
    <name evidence="3" type="ORF">LTR09_004176</name>
</gene>
<dbReference type="Proteomes" id="UP001271007">
    <property type="component" value="Unassembled WGS sequence"/>
</dbReference>
<name>A0AAJ0DJ99_9PEZI</name>
<protein>
    <recommendedName>
        <fullName evidence="2">YAG7-like dimerisation domain-containing protein</fullName>
    </recommendedName>
</protein>
<keyword evidence="4" id="KW-1185">Reference proteome</keyword>
<dbReference type="InterPro" id="IPR058602">
    <property type="entry name" value="YAG7_dimerisation_dom"/>
</dbReference>
<reference evidence="3" key="1">
    <citation type="submission" date="2023-04" db="EMBL/GenBank/DDBJ databases">
        <title>Black Yeasts Isolated from many extreme environments.</title>
        <authorList>
            <person name="Coleine C."/>
            <person name="Stajich J.E."/>
            <person name="Selbmann L."/>
        </authorList>
    </citation>
    <scope>NUCLEOTIDE SEQUENCE</scope>
    <source>
        <strain evidence="3">CCFEE 5312</strain>
    </source>
</reference>
<feature type="region of interest" description="Disordered" evidence="1">
    <location>
        <begin position="1"/>
        <end position="61"/>
    </location>
</feature>
<feature type="region of interest" description="Disordered" evidence="1">
    <location>
        <begin position="316"/>
        <end position="346"/>
    </location>
</feature>
<organism evidence="3 4">
    <name type="scientific">Extremus antarcticus</name>
    <dbReference type="NCBI Taxonomy" id="702011"/>
    <lineage>
        <taxon>Eukaryota</taxon>
        <taxon>Fungi</taxon>
        <taxon>Dikarya</taxon>
        <taxon>Ascomycota</taxon>
        <taxon>Pezizomycotina</taxon>
        <taxon>Dothideomycetes</taxon>
        <taxon>Dothideomycetidae</taxon>
        <taxon>Mycosphaerellales</taxon>
        <taxon>Extremaceae</taxon>
        <taxon>Extremus</taxon>
    </lineage>
</organism>
<feature type="region of interest" description="Disordered" evidence="1">
    <location>
        <begin position="371"/>
        <end position="391"/>
    </location>
</feature>
<sequence>MDSTPTQSRPAESKSAKKKRAKTESGANGSVGLAAVPDVTSKEDSSLDAKADGDGSYEHPYIKELNKQVRNTHKKLSGMQKVDAVIAENPNTSLDDLVAQRKINNDQKASALKKPQLQQQLAELDSQISQYRKFDADFQQQLSKQKEDLTAAHIKEVEKLREELSNEGKTVGLVELRSKLLTLSQFLRCAASKRLEPAEADSEAGYAFEGALLGVYGGDDKAVDTAIKLIDGADEQVPNVEGSLTSVKYSDIKQTSAEHTPYSAEETWVDSVAEATAGTEQQTETDPTIAHAGLTELDTSTQTNGVPPAAADESIMSPPQTGAGDEAGNAAGDRWDTTAAGTDTKSMEESFEMVPRAQDEVDVPNPAALPADTLQERSGNSWADETPAYDDPPKGFVPGAGGADDVKAAIAAGESQTTTNWADASEPSQPLSANGWAETPSDAAEGAAVPKEEGDGFSQVPGRRGGRGERGRGDGEFRGRGGRGRGFRGGDGEFRGRGRGGFRGRGEGGEFRGGRGGGEGEFRGRGGRGRGMRGGAEGPIHAA</sequence>
<proteinExistence type="predicted"/>
<dbReference type="AlphaFoldDB" id="A0AAJ0DJ99"/>
<feature type="region of interest" description="Disordered" evidence="1">
    <location>
        <begin position="416"/>
        <end position="543"/>
    </location>
</feature>
<dbReference type="EMBL" id="JAWDJX010000010">
    <property type="protein sequence ID" value="KAK3055016.1"/>
    <property type="molecule type" value="Genomic_DNA"/>
</dbReference>
<feature type="domain" description="YAG7-like dimerisation" evidence="2">
    <location>
        <begin position="175"/>
        <end position="257"/>
    </location>
</feature>
<feature type="compositionally biased region" description="Low complexity" evidence="1">
    <location>
        <begin position="322"/>
        <end position="332"/>
    </location>
</feature>
<dbReference type="Pfam" id="PF26434">
    <property type="entry name" value="YAG7_C"/>
    <property type="match status" value="1"/>
</dbReference>
<feature type="compositionally biased region" description="Polar residues" evidence="1">
    <location>
        <begin position="416"/>
        <end position="432"/>
    </location>
</feature>
<accession>A0AAJ0DJ99</accession>
<feature type="compositionally biased region" description="Basic and acidic residues" evidence="1">
    <location>
        <begin position="466"/>
        <end position="479"/>
    </location>
</feature>
<evidence type="ECO:0000256" key="1">
    <source>
        <dbReference type="SAM" id="MobiDB-lite"/>
    </source>
</evidence>